<evidence type="ECO:0000256" key="3">
    <source>
        <dbReference type="ARBA" id="ARBA00022900"/>
    </source>
</evidence>
<feature type="domain" description="Serpin" evidence="6">
    <location>
        <begin position="47"/>
        <end position="389"/>
    </location>
</feature>
<comment type="similarity">
    <text evidence="1 4">Belongs to the serpin family.</text>
</comment>
<dbReference type="Pfam" id="PF00079">
    <property type="entry name" value="Serpin"/>
    <property type="match status" value="1"/>
</dbReference>
<dbReference type="OrthoDB" id="16679at2759"/>
<evidence type="ECO:0000256" key="2">
    <source>
        <dbReference type="ARBA" id="ARBA00022690"/>
    </source>
</evidence>
<dbReference type="GO" id="GO:0005615">
    <property type="term" value="C:extracellular space"/>
    <property type="evidence" value="ECO:0007669"/>
    <property type="project" value="InterPro"/>
</dbReference>
<dbReference type="AlphaFoldDB" id="A0A6A4W749"/>
<proteinExistence type="inferred from homology"/>
<evidence type="ECO:0000313" key="8">
    <source>
        <dbReference type="Proteomes" id="UP000440578"/>
    </source>
</evidence>
<keyword evidence="8" id="KW-1185">Reference proteome</keyword>
<dbReference type="Gene3D" id="3.30.497.10">
    <property type="entry name" value="Antithrombin, subunit I, domain 2"/>
    <property type="match status" value="2"/>
</dbReference>
<dbReference type="InterPro" id="IPR042178">
    <property type="entry name" value="Serpin_sf_1"/>
</dbReference>
<dbReference type="InterPro" id="IPR023796">
    <property type="entry name" value="Serpin_dom"/>
</dbReference>
<protein>
    <submittedName>
        <fullName evidence="7">Serine proteinase inhibitor 2</fullName>
    </submittedName>
</protein>
<dbReference type="Proteomes" id="UP000440578">
    <property type="component" value="Unassembled WGS sequence"/>
</dbReference>
<sequence>MSVTTTGPPTVEATKRLLTTNPGMHRLNEKVMGQVFTGLENEVVCTFCLLQVLSLAYQLGNRTVRTEVEVGLESTQPDDLAVALLWAASAENQTLTGTLLGYYQRDEPPTCDQPAPAVRSPARSPARSPPQDPERCRRIQEFVADSGRPVDFKQPSTTDQINAEVSRATGGRIEELFTPLPSDTRLVFVSALVFADHWRSRMVTARGLFHGAKRDVQTELLLLREDLPILDGTADGVIGVSLPYEQPGVRMFVFTTVDGSDVRRRLSQQHYERLAAVKQLTYTRVTMPSFDIASKKRSYIDLVSEMGMGTMFAGGMGADDQLKVAKLEHKAVIKTDRDGTQAAGAAGVAVVPLSAKPQPFQARFDRPFVCSLVHTELGVPIFTAYVADPLLK</sequence>
<evidence type="ECO:0000256" key="1">
    <source>
        <dbReference type="ARBA" id="ARBA00009500"/>
    </source>
</evidence>
<dbReference type="InterPro" id="IPR036186">
    <property type="entry name" value="Serpin_sf"/>
</dbReference>
<dbReference type="PANTHER" id="PTHR11461:SF211">
    <property type="entry name" value="GH10112P-RELATED"/>
    <property type="match status" value="1"/>
</dbReference>
<evidence type="ECO:0000256" key="5">
    <source>
        <dbReference type="SAM" id="MobiDB-lite"/>
    </source>
</evidence>
<evidence type="ECO:0000259" key="6">
    <source>
        <dbReference type="SMART" id="SM00093"/>
    </source>
</evidence>
<accession>A0A6A4W749</accession>
<keyword evidence="3" id="KW-0722">Serine protease inhibitor</keyword>
<dbReference type="EMBL" id="VIIS01001477">
    <property type="protein sequence ID" value="KAF0297691.1"/>
    <property type="molecule type" value="Genomic_DNA"/>
</dbReference>
<feature type="compositionally biased region" description="Low complexity" evidence="5">
    <location>
        <begin position="114"/>
        <end position="126"/>
    </location>
</feature>
<name>A0A6A4W749_AMPAM</name>
<comment type="caution">
    <text evidence="7">The sequence shown here is derived from an EMBL/GenBank/DDBJ whole genome shotgun (WGS) entry which is preliminary data.</text>
</comment>
<dbReference type="SUPFAM" id="SSF56574">
    <property type="entry name" value="Serpins"/>
    <property type="match status" value="1"/>
</dbReference>
<dbReference type="SMART" id="SM00093">
    <property type="entry name" value="SERPIN"/>
    <property type="match status" value="1"/>
</dbReference>
<evidence type="ECO:0000256" key="4">
    <source>
        <dbReference type="RuleBase" id="RU000411"/>
    </source>
</evidence>
<dbReference type="GO" id="GO:0004867">
    <property type="term" value="F:serine-type endopeptidase inhibitor activity"/>
    <property type="evidence" value="ECO:0007669"/>
    <property type="project" value="UniProtKB-KW"/>
</dbReference>
<keyword evidence="2" id="KW-0646">Protease inhibitor</keyword>
<evidence type="ECO:0000313" key="7">
    <source>
        <dbReference type="EMBL" id="KAF0297691.1"/>
    </source>
</evidence>
<dbReference type="PANTHER" id="PTHR11461">
    <property type="entry name" value="SERINE PROTEASE INHIBITOR, SERPIN"/>
    <property type="match status" value="1"/>
</dbReference>
<organism evidence="7 8">
    <name type="scientific">Amphibalanus amphitrite</name>
    <name type="common">Striped barnacle</name>
    <name type="synonym">Balanus amphitrite</name>
    <dbReference type="NCBI Taxonomy" id="1232801"/>
    <lineage>
        <taxon>Eukaryota</taxon>
        <taxon>Metazoa</taxon>
        <taxon>Ecdysozoa</taxon>
        <taxon>Arthropoda</taxon>
        <taxon>Crustacea</taxon>
        <taxon>Multicrustacea</taxon>
        <taxon>Cirripedia</taxon>
        <taxon>Thoracica</taxon>
        <taxon>Thoracicalcarea</taxon>
        <taxon>Balanomorpha</taxon>
        <taxon>Balanoidea</taxon>
        <taxon>Balanidae</taxon>
        <taxon>Amphibalaninae</taxon>
        <taxon>Amphibalanus</taxon>
    </lineage>
</organism>
<feature type="region of interest" description="Disordered" evidence="5">
    <location>
        <begin position="105"/>
        <end position="134"/>
    </location>
</feature>
<dbReference type="InterPro" id="IPR000215">
    <property type="entry name" value="Serpin_fam"/>
</dbReference>
<gene>
    <name evidence="7" type="primary">SERP2</name>
    <name evidence="7" type="ORF">FJT64_004895</name>
</gene>
<reference evidence="7 8" key="1">
    <citation type="submission" date="2019-07" db="EMBL/GenBank/DDBJ databases">
        <title>Draft genome assembly of a fouling barnacle, Amphibalanus amphitrite (Darwin, 1854): The first reference genome for Thecostraca.</title>
        <authorList>
            <person name="Kim W."/>
        </authorList>
    </citation>
    <scope>NUCLEOTIDE SEQUENCE [LARGE SCALE GENOMIC DNA]</scope>
    <source>
        <strain evidence="7">SNU_AA5</strain>
        <tissue evidence="7">Soma without cirri and trophi</tissue>
    </source>
</reference>